<dbReference type="AlphaFoldDB" id="A0A0M9BM46"/>
<keyword evidence="3" id="KW-0804">Transcription</keyword>
<dbReference type="InterPro" id="IPR036390">
    <property type="entry name" value="WH_DNA-bd_sf"/>
</dbReference>
<keyword evidence="1" id="KW-0805">Transcription regulation</keyword>
<feature type="domain" description="HTH arsR-type" evidence="4">
    <location>
        <begin position="1"/>
        <end position="103"/>
    </location>
</feature>
<dbReference type="PANTHER" id="PTHR33154:SF33">
    <property type="entry name" value="TRANSCRIPTIONAL REPRESSOR SDPR"/>
    <property type="match status" value="1"/>
</dbReference>
<dbReference type="InterPro" id="IPR051081">
    <property type="entry name" value="HTH_MetalResp_TranReg"/>
</dbReference>
<evidence type="ECO:0000256" key="2">
    <source>
        <dbReference type="ARBA" id="ARBA00023125"/>
    </source>
</evidence>
<dbReference type="EMBL" id="LITU01000069">
    <property type="protein sequence ID" value="KOY14779.1"/>
    <property type="molecule type" value="Genomic_DNA"/>
</dbReference>
<dbReference type="InterPro" id="IPR036388">
    <property type="entry name" value="WH-like_DNA-bd_sf"/>
</dbReference>
<dbReference type="GO" id="GO:0003677">
    <property type="term" value="F:DNA binding"/>
    <property type="evidence" value="ECO:0007669"/>
    <property type="project" value="UniProtKB-KW"/>
</dbReference>
<dbReference type="Proteomes" id="UP000037688">
    <property type="component" value="Unassembled WGS sequence"/>
</dbReference>
<dbReference type="Gene3D" id="1.10.10.10">
    <property type="entry name" value="Winged helix-like DNA-binding domain superfamily/Winged helix DNA-binding domain"/>
    <property type="match status" value="1"/>
</dbReference>
<protein>
    <submittedName>
        <fullName evidence="5">ArsR family transcriptional regulator</fullName>
    </submittedName>
</protein>
<proteinExistence type="predicted"/>
<evidence type="ECO:0000256" key="3">
    <source>
        <dbReference type="ARBA" id="ARBA00023163"/>
    </source>
</evidence>
<keyword evidence="6" id="KW-1185">Reference proteome</keyword>
<reference evidence="5 6" key="1">
    <citation type="submission" date="2015-08" db="EMBL/GenBank/DDBJ databases">
        <title>Draft genome sequence of cellulolytic and xylanolytic Paenibacillus sp. A59, isolated from a decaying forest soil from Patagonia, Argentina.</title>
        <authorList>
            <person name="Ghio S."/>
            <person name="Caceres A.M."/>
            <person name="Talia P."/>
            <person name="Grasso D."/>
            <person name="Campos E."/>
        </authorList>
    </citation>
    <scope>NUCLEOTIDE SEQUENCE [LARGE SCALE GENOMIC DNA]</scope>
    <source>
        <strain evidence="5 6">A59</strain>
    </source>
</reference>
<evidence type="ECO:0000259" key="4">
    <source>
        <dbReference type="PROSITE" id="PS50987"/>
    </source>
</evidence>
<dbReference type="InterPro" id="IPR001845">
    <property type="entry name" value="HTH_ArsR_DNA-bd_dom"/>
</dbReference>
<comment type="caution">
    <text evidence="5">The sequence shown here is derived from an EMBL/GenBank/DDBJ whole genome shotgun (WGS) entry which is preliminary data.</text>
</comment>
<dbReference type="SMART" id="SM00418">
    <property type="entry name" value="HTH_ARSR"/>
    <property type="match status" value="1"/>
</dbReference>
<evidence type="ECO:0000313" key="5">
    <source>
        <dbReference type="EMBL" id="KOY14779.1"/>
    </source>
</evidence>
<sequence length="103" mass="12223">MEPILIYKALSNETRCQIMDWLKNPEHHFEEKKYLDYGISFRTGICVADIQKKSGLAQSVISNYLLTLQRAGLLESKRVGKWTYYRRNEQTIKEFSEYIQNEL</sequence>
<dbReference type="PANTHER" id="PTHR33154">
    <property type="entry name" value="TRANSCRIPTIONAL REGULATOR, ARSR FAMILY"/>
    <property type="match status" value="1"/>
</dbReference>
<dbReference type="PROSITE" id="PS50987">
    <property type="entry name" value="HTH_ARSR_2"/>
    <property type="match status" value="1"/>
</dbReference>
<dbReference type="RefSeq" id="WP_053782440.1">
    <property type="nucleotide sequence ID" value="NZ_LITU01000069.1"/>
</dbReference>
<dbReference type="InterPro" id="IPR011991">
    <property type="entry name" value="ArsR-like_HTH"/>
</dbReference>
<dbReference type="PATRIC" id="fig|1705561.3.peg.4124"/>
<keyword evidence="2" id="KW-0238">DNA-binding</keyword>
<gene>
    <name evidence="5" type="ORF">AMS66_19815</name>
</gene>
<name>A0A0M9BM46_9BACL</name>
<evidence type="ECO:0000313" key="6">
    <source>
        <dbReference type="Proteomes" id="UP000037688"/>
    </source>
</evidence>
<accession>A0A0M9BM46</accession>
<organism evidence="5 6">
    <name type="scientific">Paenibacillus xylanivorans</name>
    <dbReference type="NCBI Taxonomy" id="1705561"/>
    <lineage>
        <taxon>Bacteria</taxon>
        <taxon>Bacillati</taxon>
        <taxon>Bacillota</taxon>
        <taxon>Bacilli</taxon>
        <taxon>Bacillales</taxon>
        <taxon>Paenibacillaceae</taxon>
        <taxon>Paenibacillus</taxon>
    </lineage>
</organism>
<dbReference type="GO" id="GO:0003700">
    <property type="term" value="F:DNA-binding transcription factor activity"/>
    <property type="evidence" value="ECO:0007669"/>
    <property type="project" value="InterPro"/>
</dbReference>
<dbReference type="CDD" id="cd00090">
    <property type="entry name" value="HTH_ARSR"/>
    <property type="match status" value="1"/>
</dbReference>
<dbReference type="SUPFAM" id="SSF46785">
    <property type="entry name" value="Winged helix' DNA-binding domain"/>
    <property type="match status" value="1"/>
</dbReference>
<evidence type="ECO:0000256" key="1">
    <source>
        <dbReference type="ARBA" id="ARBA00023015"/>
    </source>
</evidence>
<dbReference type="OrthoDB" id="9790747at2"/>